<evidence type="ECO:0000256" key="2">
    <source>
        <dbReference type="ARBA" id="ARBA00023125"/>
    </source>
</evidence>
<dbReference type="InterPro" id="IPR023187">
    <property type="entry name" value="Tscrpt_reg_MarR-type_CS"/>
</dbReference>
<evidence type="ECO:0000259" key="5">
    <source>
        <dbReference type="PROSITE" id="PS50995"/>
    </source>
</evidence>
<feature type="region of interest" description="Disordered" evidence="4">
    <location>
        <begin position="1"/>
        <end position="82"/>
    </location>
</feature>
<accession>A0ABV1D2R2</accession>
<keyword evidence="7" id="KW-1185">Reference proteome</keyword>
<reference evidence="6 7" key="1">
    <citation type="submission" date="2024-03" db="EMBL/GenBank/DDBJ databases">
        <title>Human intestinal bacterial collection.</title>
        <authorList>
            <person name="Pauvert C."/>
            <person name="Hitch T.C.A."/>
            <person name="Clavel T."/>
        </authorList>
    </citation>
    <scope>NUCLEOTIDE SEQUENCE [LARGE SCALE GENOMIC DNA]</scope>
    <source>
        <strain evidence="6 7">CLA-SR-H021</strain>
    </source>
</reference>
<evidence type="ECO:0000313" key="6">
    <source>
        <dbReference type="EMBL" id="MEQ2424690.1"/>
    </source>
</evidence>
<evidence type="ECO:0000256" key="3">
    <source>
        <dbReference type="ARBA" id="ARBA00023163"/>
    </source>
</evidence>
<dbReference type="PANTHER" id="PTHR42756:SF1">
    <property type="entry name" value="TRANSCRIPTIONAL REPRESSOR OF EMRAB OPERON"/>
    <property type="match status" value="1"/>
</dbReference>
<feature type="region of interest" description="Disordered" evidence="4">
    <location>
        <begin position="295"/>
        <end position="329"/>
    </location>
</feature>
<organism evidence="6 7">
    <name type="scientific">Enterocloster hominis</name>
    <name type="common">ex Hitch et al. 2024</name>
    <dbReference type="NCBI Taxonomy" id="1917870"/>
    <lineage>
        <taxon>Bacteria</taxon>
        <taxon>Bacillati</taxon>
        <taxon>Bacillota</taxon>
        <taxon>Clostridia</taxon>
        <taxon>Lachnospirales</taxon>
        <taxon>Lachnospiraceae</taxon>
        <taxon>Enterocloster</taxon>
    </lineage>
</organism>
<dbReference type="Proteomes" id="UP001454086">
    <property type="component" value="Unassembled WGS sequence"/>
</dbReference>
<feature type="compositionally biased region" description="Basic and acidic residues" evidence="4">
    <location>
        <begin position="312"/>
        <end position="323"/>
    </location>
</feature>
<protein>
    <submittedName>
        <fullName evidence="6">MarR family transcriptional regulator</fullName>
    </submittedName>
</protein>
<evidence type="ECO:0000256" key="4">
    <source>
        <dbReference type="SAM" id="MobiDB-lite"/>
    </source>
</evidence>
<proteinExistence type="predicted"/>
<evidence type="ECO:0000256" key="1">
    <source>
        <dbReference type="ARBA" id="ARBA00023015"/>
    </source>
</evidence>
<dbReference type="InterPro" id="IPR000835">
    <property type="entry name" value="HTH_MarR-typ"/>
</dbReference>
<name>A0ABV1D2R2_9FIRM</name>
<sequence length="329" mass="38036">MSEGNMNEGNMDEGNMNEGNMNEGNMSEGNMNEGNMSEGNISKGNEDESRKQDMEYDIEPKKEHGMEVKKEHGIEPKKEHGMEVKKEHGMEPPMGQNAGYDGERGSYCDADCDRDQGIGQEQKDNGKNLSEHFFHIGMLLHRYQTEAYKENGPMGSPFKGQGRILAILKLKPEISHRELSYLLGISTQSMSELLRKLENKGYVKRVPSEHDRRSMDIILTEEGRRAVEQADGFDGRDTDRLFDCFDDQEQKQFKGFLERLEDEIIRHLDPEHPSDYTFGRMKEMHDYILSRGHSRREHFHGDGPLGNGFGRGRYEDERNPGRRFDRRRR</sequence>
<dbReference type="PRINTS" id="PR00598">
    <property type="entry name" value="HTHMARR"/>
</dbReference>
<evidence type="ECO:0000313" key="7">
    <source>
        <dbReference type="Proteomes" id="UP001454086"/>
    </source>
</evidence>
<keyword evidence="2" id="KW-0238">DNA-binding</keyword>
<gene>
    <name evidence="6" type="ORF">WMQ36_06870</name>
</gene>
<keyword evidence="1" id="KW-0805">Transcription regulation</keyword>
<dbReference type="SMART" id="SM00347">
    <property type="entry name" value="HTH_MARR"/>
    <property type="match status" value="1"/>
</dbReference>
<dbReference type="Pfam" id="PF12802">
    <property type="entry name" value="MarR_2"/>
    <property type="match status" value="1"/>
</dbReference>
<keyword evidence="3" id="KW-0804">Transcription</keyword>
<dbReference type="PANTHER" id="PTHR42756">
    <property type="entry name" value="TRANSCRIPTIONAL REGULATOR, MARR"/>
    <property type="match status" value="1"/>
</dbReference>
<comment type="caution">
    <text evidence="6">The sequence shown here is derived from an EMBL/GenBank/DDBJ whole genome shotgun (WGS) entry which is preliminary data.</text>
</comment>
<feature type="compositionally biased region" description="Low complexity" evidence="4">
    <location>
        <begin position="1"/>
        <end position="40"/>
    </location>
</feature>
<dbReference type="InterPro" id="IPR036390">
    <property type="entry name" value="WH_DNA-bd_sf"/>
</dbReference>
<dbReference type="SUPFAM" id="SSF46785">
    <property type="entry name" value="Winged helix' DNA-binding domain"/>
    <property type="match status" value="1"/>
</dbReference>
<dbReference type="RefSeq" id="WP_349118042.1">
    <property type="nucleotide sequence ID" value="NZ_JBBMFM010000017.1"/>
</dbReference>
<dbReference type="EMBL" id="JBBMFM010000017">
    <property type="protein sequence ID" value="MEQ2424690.1"/>
    <property type="molecule type" value="Genomic_DNA"/>
</dbReference>
<feature type="compositionally biased region" description="Basic and acidic residues" evidence="4">
    <location>
        <begin position="44"/>
        <end position="82"/>
    </location>
</feature>
<dbReference type="Gene3D" id="1.10.10.10">
    <property type="entry name" value="Winged helix-like DNA-binding domain superfamily/Winged helix DNA-binding domain"/>
    <property type="match status" value="1"/>
</dbReference>
<dbReference type="PROSITE" id="PS50995">
    <property type="entry name" value="HTH_MARR_2"/>
    <property type="match status" value="1"/>
</dbReference>
<feature type="domain" description="HTH marR-type" evidence="5">
    <location>
        <begin position="129"/>
        <end position="262"/>
    </location>
</feature>
<dbReference type="InterPro" id="IPR036388">
    <property type="entry name" value="WH-like_DNA-bd_sf"/>
</dbReference>
<dbReference type="PROSITE" id="PS01117">
    <property type="entry name" value="HTH_MARR_1"/>
    <property type="match status" value="1"/>
</dbReference>